<proteinExistence type="predicted"/>
<gene>
    <name evidence="1" type="ORF">IHE45_08G127700</name>
</gene>
<dbReference type="EMBL" id="CM037018">
    <property type="protein sequence ID" value="KAH7675313.1"/>
    <property type="molecule type" value="Genomic_DNA"/>
</dbReference>
<protein>
    <submittedName>
        <fullName evidence="1">Nuclear transcription factor Y subunit A protein</fullName>
    </submittedName>
</protein>
<evidence type="ECO:0000313" key="1">
    <source>
        <dbReference type="EMBL" id="KAH7675313.1"/>
    </source>
</evidence>
<name>A0ACB7VM19_DIOAL</name>
<organism evidence="1 2">
    <name type="scientific">Dioscorea alata</name>
    <name type="common">Purple yam</name>
    <dbReference type="NCBI Taxonomy" id="55571"/>
    <lineage>
        <taxon>Eukaryota</taxon>
        <taxon>Viridiplantae</taxon>
        <taxon>Streptophyta</taxon>
        <taxon>Embryophyta</taxon>
        <taxon>Tracheophyta</taxon>
        <taxon>Spermatophyta</taxon>
        <taxon>Magnoliopsida</taxon>
        <taxon>Liliopsida</taxon>
        <taxon>Dioscoreales</taxon>
        <taxon>Dioscoreaceae</taxon>
        <taxon>Dioscorea</taxon>
    </lineage>
</organism>
<comment type="caution">
    <text evidence="1">The sequence shown here is derived from an EMBL/GenBank/DDBJ whole genome shotgun (WGS) entry which is preliminary data.</text>
</comment>
<sequence length="334" mass="36406">MQSMMRHKNSGGLGQFYVSQPQQGTVMPWWVGSQAISGEASGQEKSLNVDQLHGGNPLTYVTGQMHQALEQRLGPDSVISGKGFTDITKFTIFPEPKDSGKGEKTQELPAGISLPPEYQGCFELGLGQSMVCSNYPYVDQSYGLCAPFGAQTTGRMLLPLNTTDEGPIYVNAKQYNGIMRRREARAKAEMKNKLIKTRKPYLHESRHLHAMRRPRGCGGRFLNAKKESNAEVGKVTIGMKEAMPLVHTSGSPSSEVLQSDGSNVHSTSGGSSFCGSEVTSLYTREGIDRYHAMDRLHPSAFHRQLSTAMDGEHGAAISAKWSTEATGCCDLLKV</sequence>
<keyword evidence="2" id="KW-1185">Reference proteome</keyword>
<accession>A0ACB7VM19</accession>
<dbReference type="Proteomes" id="UP000827976">
    <property type="component" value="Chromosome 8"/>
</dbReference>
<evidence type="ECO:0000313" key="2">
    <source>
        <dbReference type="Proteomes" id="UP000827976"/>
    </source>
</evidence>
<reference evidence="2" key="1">
    <citation type="journal article" date="2022" name="Nat. Commun.">
        <title>Chromosome evolution and the genetic basis of agronomically important traits in greater yam.</title>
        <authorList>
            <person name="Bredeson J.V."/>
            <person name="Lyons J.B."/>
            <person name="Oniyinde I.O."/>
            <person name="Okereke N.R."/>
            <person name="Kolade O."/>
            <person name="Nnabue I."/>
            <person name="Nwadili C.O."/>
            <person name="Hribova E."/>
            <person name="Parker M."/>
            <person name="Nwogha J."/>
            <person name="Shu S."/>
            <person name="Carlson J."/>
            <person name="Kariba R."/>
            <person name="Muthemba S."/>
            <person name="Knop K."/>
            <person name="Barton G.J."/>
            <person name="Sherwood A.V."/>
            <person name="Lopez-Montes A."/>
            <person name="Asiedu R."/>
            <person name="Jamnadass R."/>
            <person name="Muchugi A."/>
            <person name="Goodstein D."/>
            <person name="Egesi C.N."/>
            <person name="Featherston J."/>
            <person name="Asfaw A."/>
            <person name="Simpson G.G."/>
            <person name="Dolezel J."/>
            <person name="Hendre P.S."/>
            <person name="Van Deynze A."/>
            <person name="Kumar P.L."/>
            <person name="Obidiegwu J.E."/>
            <person name="Bhattacharjee R."/>
            <person name="Rokhsar D.S."/>
        </authorList>
    </citation>
    <scope>NUCLEOTIDE SEQUENCE [LARGE SCALE GENOMIC DNA]</scope>
    <source>
        <strain evidence="2">cv. TDa95/00328</strain>
    </source>
</reference>